<evidence type="ECO:0000313" key="2">
    <source>
        <dbReference type="Proteomes" id="UP001189429"/>
    </source>
</evidence>
<evidence type="ECO:0008006" key="3">
    <source>
        <dbReference type="Google" id="ProtNLM"/>
    </source>
</evidence>
<dbReference type="EMBL" id="CAUYUJ010016506">
    <property type="protein sequence ID" value="CAK0866084.1"/>
    <property type="molecule type" value="Genomic_DNA"/>
</dbReference>
<sequence length="107" mass="11692">MASRSKIVEHISLAINIKTSGRPGWGALDTACGFNMMGLDTYAKWEVHYKNEHGITLQTIPYHKKYRFGNDQICAATDGGVIPIMLGDFVGIIFPGKGIGPGFSFSR</sequence>
<protein>
    <recommendedName>
        <fullName evidence="3">Subtilisin</fullName>
    </recommendedName>
</protein>
<dbReference type="Proteomes" id="UP001189429">
    <property type="component" value="Unassembled WGS sequence"/>
</dbReference>
<accession>A0ABN9V0M4</accession>
<reference evidence="1" key="1">
    <citation type="submission" date="2023-10" db="EMBL/GenBank/DDBJ databases">
        <authorList>
            <person name="Chen Y."/>
            <person name="Shah S."/>
            <person name="Dougan E. K."/>
            <person name="Thang M."/>
            <person name="Chan C."/>
        </authorList>
    </citation>
    <scope>NUCLEOTIDE SEQUENCE [LARGE SCALE GENOMIC DNA]</scope>
</reference>
<gene>
    <name evidence="1" type="ORF">PCOR1329_LOCUS53398</name>
</gene>
<comment type="caution">
    <text evidence="1">The sequence shown here is derived from an EMBL/GenBank/DDBJ whole genome shotgun (WGS) entry which is preliminary data.</text>
</comment>
<name>A0ABN9V0M4_9DINO</name>
<evidence type="ECO:0000313" key="1">
    <source>
        <dbReference type="EMBL" id="CAK0866084.1"/>
    </source>
</evidence>
<proteinExistence type="predicted"/>
<organism evidence="1 2">
    <name type="scientific">Prorocentrum cordatum</name>
    <dbReference type="NCBI Taxonomy" id="2364126"/>
    <lineage>
        <taxon>Eukaryota</taxon>
        <taxon>Sar</taxon>
        <taxon>Alveolata</taxon>
        <taxon>Dinophyceae</taxon>
        <taxon>Prorocentrales</taxon>
        <taxon>Prorocentraceae</taxon>
        <taxon>Prorocentrum</taxon>
    </lineage>
</organism>
<keyword evidence="2" id="KW-1185">Reference proteome</keyword>